<dbReference type="EMBL" id="BGZK01001871">
    <property type="protein sequence ID" value="GBP87605.1"/>
    <property type="molecule type" value="Genomic_DNA"/>
</dbReference>
<gene>
    <name evidence="1" type="ORF">EVAR_99580_1</name>
</gene>
<comment type="caution">
    <text evidence="1">The sequence shown here is derived from an EMBL/GenBank/DDBJ whole genome shotgun (WGS) entry which is preliminary data.</text>
</comment>
<protein>
    <submittedName>
        <fullName evidence="1">Uncharacterized protein</fullName>
    </submittedName>
</protein>
<evidence type="ECO:0000313" key="1">
    <source>
        <dbReference type="EMBL" id="GBP87605.1"/>
    </source>
</evidence>
<evidence type="ECO:0000313" key="2">
    <source>
        <dbReference type="Proteomes" id="UP000299102"/>
    </source>
</evidence>
<dbReference type="AlphaFoldDB" id="A0A4C1ZM48"/>
<sequence>MSRPLCDYRYRVESTETKRLRFTNTSVCIQQTQLTGKLDSRLSDPCQSGSVEDCGEIVSFAWYDRSHLASIQSIIAVKMTSGRTRAERGSKRFDGREAWARCIPLKSIRASTAGPARHSREFLYTADPIIHRLWLEKDQERYLTLF</sequence>
<dbReference type="Proteomes" id="UP000299102">
    <property type="component" value="Unassembled WGS sequence"/>
</dbReference>
<reference evidence="1 2" key="1">
    <citation type="journal article" date="2019" name="Commun. Biol.">
        <title>The bagworm genome reveals a unique fibroin gene that provides high tensile strength.</title>
        <authorList>
            <person name="Kono N."/>
            <person name="Nakamura H."/>
            <person name="Ohtoshi R."/>
            <person name="Tomita M."/>
            <person name="Numata K."/>
            <person name="Arakawa K."/>
        </authorList>
    </citation>
    <scope>NUCLEOTIDE SEQUENCE [LARGE SCALE GENOMIC DNA]</scope>
</reference>
<proteinExistence type="predicted"/>
<accession>A0A4C1ZM48</accession>
<organism evidence="1 2">
    <name type="scientific">Eumeta variegata</name>
    <name type="common">Bagworm moth</name>
    <name type="synonym">Eumeta japonica</name>
    <dbReference type="NCBI Taxonomy" id="151549"/>
    <lineage>
        <taxon>Eukaryota</taxon>
        <taxon>Metazoa</taxon>
        <taxon>Ecdysozoa</taxon>
        <taxon>Arthropoda</taxon>
        <taxon>Hexapoda</taxon>
        <taxon>Insecta</taxon>
        <taxon>Pterygota</taxon>
        <taxon>Neoptera</taxon>
        <taxon>Endopterygota</taxon>
        <taxon>Lepidoptera</taxon>
        <taxon>Glossata</taxon>
        <taxon>Ditrysia</taxon>
        <taxon>Tineoidea</taxon>
        <taxon>Psychidae</taxon>
        <taxon>Oiketicinae</taxon>
        <taxon>Eumeta</taxon>
    </lineage>
</organism>
<keyword evidence="2" id="KW-1185">Reference proteome</keyword>
<name>A0A4C1ZM48_EUMVA</name>